<evidence type="ECO:0000313" key="2">
    <source>
        <dbReference type="EMBL" id="KAG1893305.1"/>
    </source>
</evidence>
<dbReference type="PANTHER" id="PTHR21497:SF24">
    <property type="entry name" value="E3 UBIQUITIN-PROTEIN LIGASE UBR1"/>
    <property type="match status" value="1"/>
</dbReference>
<dbReference type="GO" id="GO:0005737">
    <property type="term" value="C:cytoplasm"/>
    <property type="evidence" value="ECO:0007669"/>
    <property type="project" value="TreeGrafter"/>
</dbReference>
<dbReference type="EMBL" id="JABBWK010000102">
    <property type="protein sequence ID" value="KAG1893305.1"/>
    <property type="molecule type" value="Genomic_DNA"/>
</dbReference>
<reference evidence="2" key="1">
    <citation type="journal article" date="2020" name="New Phytol.">
        <title>Comparative genomics reveals dynamic genome evolution in host specialist ectomycorrhizal fungi.</title>
        <authorList>
            <person name="Lofgren L.A."/>
            <person name="Nguyen N.H."/>
            <person name="Vilgalys R."/>
            <person name="Ruytinx J."/>
            <person name="Liao H.L."/>
            <person name="Branco S."/>
            <person name="Kuo A."/>
            <person name="LaButti K."/>
            <person name="Lipzen A."/>
            <person name="Andreopoulos W."/>
            <person name="Pangilinan J."/>
            <person name="Riley R."/>
            <person name="Hundley H."/>
            <person name="Na H."/>
            <person name="Barry K."/>
            <person name="Grigoriev I.V."/>
            <person name="Stajich J.E."/>
            <person name="Kennedy P.G."/>
        </authorList>
    </citation>
    <scope>NUCLEOTIDE SEQUENCE</scope>
    <source>
        <strain evidence="2">FC203</strain>
    </source>
</reference>
<keyword evidence="1" id="KW-0833">Ubl conjugation pathway</keyword>
<dbReference type="RefSeq" id="XP_041218881.1">
    <property type="nucleotide sequence ID" value="XM_041369076.1"/>
</dbReference>
<keyword evidence="1" id="KW-0863">Zinc-finger</keyword>
<comment type="caution">
    <text evidence="2">The sequence shown here is derived from an EMBL/GenBank/DDBJ whole genome shotgun (WGS) entry which is preliminary data.</text>
</comment>
<evidence type="ECO:0000313" key="3">
    <source>
        <dbReference type="Proteomes" id="UP001195769"/>
    </source>
</evidence>
<gene>
    <name evidence="2" type="ORF">F5891DRAFT_1207685</name>
</gene>
<dbReference type="InterPro" id="IPR039164">
    <property type="entry name" value="UBR1-like"/>
</dbReference>
<comment type="catalytic activity">
    <reaction evidence="1">
        <text>S-ubiquitinyl-[E2 ubiquitin-conjugating enzyme]-L-cysteine + [acceptor protein]-L-lysine = [E2 ubiquitin-conjugating enzyme]-L-cysteine + N(6)-ubiquitinyl-[acceptor protein]-L-lysine.</text>
        <dbReference type="EC" id="2.3.2.27"/>
    </reaction>
</comment>
<keyword evidence="1" id="KW-0479">Metal-binding</keyword>
<dbReference type="GO" id="GO:0000151">
    <property type="term" value="C:ubiquitin ligase complex"/>
    <property type="evidence" value="ECO:0007669"/>
    <property type="project" value="TreeGrafter"/>
</dbReference>
<comment type="function">
    <text evidence="1">Ubiquitin ligase protein which is a component of the N-end rule pathway. Recognizes and binds to proteins bearing specific N-terminal residues that are destabilizing according to the N-end rule, leading to their ubiquitination and subsequent degradation.</text>
</comment>
<comment type="similarity">
    <text evidence="1">Belongs to the E3 ubiquitin-protein ligase UBR1-like family.</text>
</comment>
<dbReference type="GeneID" id="64663374"/>
<sequence>MIAQIRAGLWVRNGFPIHLLILQSSLIILDPNTIIVSILNRFGLLSFFCGEVENRPYEGVHLLSMVEELLYVLMTILGERASATKFPFQRAIRHLECILKDVLSHFHAPGSTLTTAYYPANKWHPLAHHEVNPQASTQLLVLQGEENDPIVRLHADFGTIFVANPYRAGPLSLGSSALDHPLSRSFGSWSTRSFQSTPSLTQMHL</sequence>
<proteinExistence type="inferred from homology"/>
<dbReference type="GO" id="GO:0008270">
    <property type="term" value="F:zinc ion binding"/>
    <property type="evidence" value="ECO:0007669"/>
    <property type="project" value="UniProtKB-UniRule"/>
</dbReference>
<name>A0AAD4DSU7_9AGAM</name>
<dbReference type="PANTHER" id="PTHR21497">
    <property type="entry name" value="UBIQUITIN LIGASE E3 ALPHA-RELATED"/>
    <property type="match status" value="1"/>
</dbReference>
<comment type="pathway">
    <text evidence="1">Protein modification; protein ubiquitination.</text>
</comment>
<keyword evidence="3" id="KW-1185">Reference proteome</keyword>
<evidence type="ECO:0000256" key="1">
    <source>
        <dbReference type="RuleBase" id="RU366018"/>
    </source>
</evidence>
<dbReference type="GO" id="GO:0071596">
    <property type="term" value="P:ubiquitin-dependent protein catabolic process via the N-end rule pathway"/>
    <property type="evidence" value="ECO:0007669"/>
    <property type="project" value="UniProtKB-UniRule"/>
</dbReference>
<dbReference type="Proteomes" id="UP001195769">
    <property type="component" value="Unassembled WGS sequence"/>
</dbReference>
<organism evidence="2 3">
    <name type="scientific">Suillus fuscotomentosus</name>
    <dbReference type="NCBI Taxonomy" id="1912939"/>
    <lineage>
        <taxon>Eukaryota</taxon>
        <taxon>Fungi</taxon>
        <taxon>Dikarya</taxon>
        <taxon>Basidiomycota</taxon>
        <taxon>Agaricomycotina</taxon>
        <taxon>Agaricomycetes</taxon>
        <taxon>Agaricomycetidae</taxon>
        <taxon>Boletales</taxon>
        <taxon>Suillineae</taxon>
        <taxon>Suillaceae</taxon>
        <taxon>Suillus</taxon>
    </lineage>
</organism>
<dbReference type="AlphaFoldDB" id="A0AAD4DSU7"/>
<dbReference type="GO" id="GO:0061630">
    <property type="term" value="F:ubiquitin protein ligase activity"/>
    <property type="evidence" value="ECO:0007669"/>
    <property type="project" value="UniProtKB-UniRule"/>
</dbReference>
<keyword evidence="1" id="KW-0808">Transferase</keyword>
<keyword evidence="1" id="KW-0862">Zinc</keyword>
<dbReference type="EC" id="2.3.2.27" evidence="1"/>
<dbReference type="GO" id="GO:0016567">
    <property type="term" value="P:protein ubiquitination"/>
    <property type="evidence" value="ECO:0007669"/>
    <property type="project" value="UniProtKB-UniRule"/>
</dbReference>
<protein>
    <recommendedName>
        <fullName evidence="1">E3 ubiquitin-protein ligase</fullName>
        <ecNumber evidence="1">2.3.2.27</ecNumber>
    </recommendedName>
</protein>
<accession>A0AAD4DSU7</accession>